<evidence type="ECO:0000313" key="3">
    <source>
        <dbReference type="Proteomes" id="UP000190188"/>
    </source>
</evidence>
<name>A0A1T2X6W7_9BACL</name>
<sequence>MIQLAKAEQAVYSSTVSWVGTTISIGIVAMILLIFFMVIKMATDDSEKHAEVRKYIEALFGGQSSNAKEEENEEATRQAAERLAKEIGPFEDACPACQTPVTHQNIDCPSCGLRLI</sequence>
<comment type="caution">
    <text evidence="2">The sequence shown here is derived from an EMBL/GenBank/DDBJ whole genome shotgun (WGS) entry which is preliminary data.</text>
</comment>
<evidence type="ECO:0000313" key="2">
    <source>
        <dbReference type="EMBL" id="OPA75627.1"/>
    </source>
</evidence>
<dbReference type="RefSeq" id="WP_078500903.1">
    <property type="nucleotide sequence ID" value="NZ_MSZX01000008.1"/>
</dbReference>
<dbReference type="Proteomes" id="UP000190188">
    <property type="component" value="Unassembled WGS sequence"/>
</dbReference>
<keyword evidence="1" id="KW-0472">Membrane</keyword>
<proteinExistence type="predicted"/>
<feature type="transmembrane region" description="Helical" evidence="1">
    <location>
        <begin position="16"/>
        <end position="39"/>
    </location>
</feature>
<dbReference type="EMBL" id="MSZX01000008">
    <property type="protein sequence ID" value="OPA75627.1"/>
    <property type="molecule type" value="Genomic_DNA"/>
</dbReference>
<protein>
    <submittedName>
        <fullName evidence="2">Uncharacterized protein</fullName>
    </submittedName>
</protein>
<reference evidence="2 3" key="1">
    <citation type="submission" date="2017-01" db="EMBL/GenBank/DDBJ databases">
        <title>Genome analysis of Paenibacillus selenitrireducens ES3-24.</title>
        <authorList>
            <person name="Xu D."/>
            <person name="Yao R."/>
            <person name="Zheng S."/>
        </authorList>
    </citation>
    <scope>NUCLEOTIDE SEQUENCE [LARGE SCALE GENOMIC DNA]</scope>
    <source>
        <strain evidence="2 3">ES3-24</strain>
    </source>
</reference>
<accession>A0A1T2X6W7</accession>
<dbReference type="STRING" id="1324314.BVG16_20015"/>
<keyword evidence="3" id="KW-1185">Reference proteome</keyword>
<organism evidence="2 3">
    <name type="scientific">Paenibacillus selenitireducens</name>
    <dbReference type="NCBI Taxonomy" id="1324314"/>
    <lineage>
        <taxon>Bacteria</taxon>
        <taxon>Bacillati</taxon>
        <taxon>Bacillota</taxon>
        <taxon>Bacilli</taxon>
        <taxon>Bacillales</taxon>
        <taxon>Paenibacillaceae</taxon>
        <taxon>Paenibacillus</taxon>
    </lineage>
</organism>
<evidence type="ECO:0000256" key="1">
    <source>
        <dbReference type="SAM" id="Phobius"/>
    </source>
</evidence>
<gene>
    <name evidence="2" type="ORF">BVG16_20015</name>
</gene>
<dbReference type="AlphaFoldDB" id="A0A1T2X6W7"/>
<keyword evidence="1" id="KW-0812">Transmembrane</keyword>
<keyword evidence="1" id="KW-1133">Transmembrane helix</keyword>
<dbReference type="OrthoDB" id="2624838at2"/>